<name>A0A6B0VNK5_9EURY</name>
<evidence type="ECO:0000313" key="3">
    <source>
        <dbReference type="Proteomes" id="UP000434101"/>
    </source>
</evidence>
<sequence length="93" mass="10207">MVEKTLSADRVTRDEAAKQLRALADELEGDGSATVQTGNKAVELHPSEEIAYEIGVRERSSILRGQRETVTIKLDWKPPKVSEQSEGAEAEAE</sequence>
<reference evidence="2 3" key="1">
    <citation type="submission" date="2020-01" db="EMBL/GenBank/DDBJ databases">
        <title>Natronorubrum sp. JWXQ-INN 674 isolated from Inner Mongolia Autonomous Region of China.</title>
        <authorList>
            <person name="Xue Q."/>
        </authorList>
    </citation>
    <scope>NUCLEOTIDE SEQUENCE [LARGE SCALE GENOMIC DNA]</scope>
    <source>
        <strain evidence="2 3">JWXQ-INN-674</strain>
    </source>
</reference>
<gene>
    <name evidence="2" type="ORF">GS429_12105</name>
</gene>
<dbReference type="EMBL" id="WUYX01000037">
    <property type="protein sequence ID" value="MXV62795.1"/>
    <property type="molecule type" value="Genomic_DNA"/>
</dbReference>
<comment type="caution">
    <text evidence="2">The sequence shown here is derived from an EMBL/GenBank/DDBJ whole genome shotgun (WGS) entry which is preliminary data.</text>
</comment>
<feature type="domain" description="Amphi-Trp" evidence="1">
    <location>
        <begin position="8"/>
        <end position="85"/>
    </location>
</feature>
<accession>A0A6B0VNK5</accession>
<dbReference type="NCBIfam" id="TIGR04354">
    <property type="entry name" value="amphi-Trp"/>
    <property type="match status" value="1"/>
</dbReference>
<dbReference type="RefSeq" id="WP_160065612.1">
    <property type="nucleotide sequence ID" value="NZ_WUYX01000037.1"/>
</dbReference>
<evidence type="ECO:0000313" key="2">
    <source>
        <dbReference type="EMBL" id="MXV62795.1"/>
    </source>
</evidence>
<organism evidence="2 3">
    <name type="scientific">Natronorubrum halalkaliphilum</name>
    <dbReference type="NCBI Taxonomy" id="2691917"/>
    <lineage>
        <taxon>Archaea</taxon>
        <taxon>Methanobacteriati</taxon>
        <taxon>Methanobacteriota</taxon>
        <taxon>Stenosarchaea group</taxon>
        <taxon>Halobacteria</taxon>
        <taxon>Halobacteriales</taxon>
        <taxon>Natrialbaceae</taxon>
        <taxon>Natronorubrum</taxon>
    </lineage>
</organism>
<evidence type="ECO:0000259" key="1">
    <source>
        <dbReference type="Pfam" id="PF20068"/>
    </source>
</evidence>
<protein>
    <submittedName>
        <fullName evidence="2">Amphi-Trp domain-containing protein</fullName>
    </submittedName>
</protein>
<dbReference type="Proteomes" id="UP000434101">
    <property type="component" value="Unassembled WGS sequence"/>
</dbReference>
<dbReference type="Pfam" id="PF20068">
    <property type="entry name" value="Amphi-Trp"/>
    <property type="match status" value="1"/>
</dbReference>
<dbReference type="InterPro" id="IPR027598">
    <property type="entry name" value="Amphi-Trp_dom"/>
</dbReference>
<dbReference type="AlphaFoldDB" id="A0A6B0VNK5"/>
<proteinExistence type="predicted"/>
<keyword evidence="3" id="KW-1185">Reference proteome</keyword>
<dbReference type="OrthoDB" id="166015at2157"/>